<dbReference type="GO" id="GO:0009298">
    <property type="term" value="P:GDP-mannose biosynthetic process"/>
    <property type="evidence" value="ECO:0007669"/>
    <property type="project" value="UniProtKB-UniPathway"/>
</dbReference>
<name>A0A8I6TB09_CIMLE</name>
<keyword evidence="5 11" id="KW-0479">Metal-binding</keyword>
<dbReference type="NCBIfam" id="TIGR00218">
    <property type="entry name" value="manA"/>
    <property type="match status" value="1"/>
</dbReference>
<evidence type="ECO:0000259" key="15">
    <source>
        <dbReference type="Pfam" id="PF20512"/>
    </source>
</evidence>
<keyword evidence="17" id="KW-1185">Reference proteome</keyword>
<evidence type="ECO:0000256" key="10">
    <source>
        <dbReference type="PIRSR" id="PIRSR001480-1"/>
    </source>
</evidence>
<dbReference type="Pfam" id="PF01238">
    <property type="entry name" value="PMI_typeI_C"/>
    <property type="match status" value="1"/>
</dbReference>
<dbReference type="GeneID" id="106660868"/>
<dbReference type="InterPro" id="IPR046458">
    <property type="entry name" value="PMI_typeI_hel"/>
</dbReference>
<dbReference type="InterPro" id="IPR018050">
    <property type="entry name" value="Pmannose_isomerase-type1_CS"/>
</dbReference>
<feature type="domain" description="Phosphomannose isomerase type I C-terminal" evidence="13">
    <location>
        <begin position="314"/>
        <end position="352"/>
    </location>
</feature>
<dbReference type="PIRSF" id="PIRSF001480">
    <property type="entry name" value="Mannose-6-phosphate_isomerase"/>
    <property type="match status" value="1"/>
</dbReference>
<accession>A0A8I6TB09</accession>
<dbReference type="InterPro" id="IPR011051">
    <property type="entry name" value="RmlC_Cupin_sf"/>
</dbReference>
<dbReference type="Proteomes" id="UP000494040">
    <property type="component" value="Unassembled WGS sequence"/>
</dbReference>
<evidence type="ECO:0000256" key="4">
    <source>
        <dbReference type="ARBA" id="ARBA00011956"/>
    </source>
</evidence>
<dbReference type="InterPro" id="IPR014710">
    <property type="entry name" value="RmlC-like_jellyroll"/>
</dbReference>
<evidence type="ECO:0000256" key="3">
    <source>
        <dbReference type="ARBA" id="ARBA00010772"/>
    </source>
</evidence>
<feature type="domain" description="Phosphomannose isomerase type I catalytic" evidence="14">
    <location>
        <begin position="2"/>
        <end position="140"/>
    </location>
</feature>
<evidence type="ECO:0000256" key="8">
    <source>
        <dbReference type="ARBA" id="ARBA00029741"/>
    </source>
</evidence>
<dbReference type="SUPFAM" id="SSF51182">
    <property type="entry name" value="RmlC-like cupins"/>
    <property type="match status" value="1"/>
</dbReference>
<dbReference type="GO" id="GO:0004476">
    <property type="term" value="F:mannose-6-phosphate isomerase activity"/>
    <property type="evidence" value="ECO:0007669"/>
    <property type="project" value="UniProtKB-EC"/>
</dbReference>
<comment type="pathway">
    <text evidence="2">Nucleotide-sugar biosynthesis; GDP-alpha-D-mannose biosynthesis; alpha-D-mannose 1-phosphate from D-fructose 6-phosphate: step 1/2.</text>
</comment>
<dbReference type="InterPro" id="IPR046456">
    <property type="entry name" value="PMI_typeI_C"/>
</dbReference>
<evidence type="ECO:0000256" key="5">
    <source>
        <dbReference type="ARBA" id="ARBA00022723"/>
    </source>
</evidence>
<dbReference type="InterPro" id="IPR016305">
    <property type="entry name" value="Mannose-6-P_Isomerase"/>
</dbReference>
<dbReference type="EC" id="5.3.1.8" evidence="4"/>
<dbReference type="EnsemblMetazoa" id="XM_014383881.2">
    <property type="protein sequence ID" value="XP_014239367.1"/>
    <property type="gene ID" value="LOC106660868"/>
</dbReference>
<dbReference type="PANTHER" id="PTHR10309:SF0">
    <property type="entry name" value="MANNOSE-6-PHOSPHATE ISOMERASE"/>
    <property type="match status" value="1"/>
</dbReference>
<dbReference type="PANTHER" id="PTHR10309">
    <property type="entry name" value="MANNOSE-6-PHOSPHATE ISOMERASE"/>
    <property type="match status" value="1"/>
</dbReference>
<feature type="domain" description="Phosphomannose isomerase type I helical insertion" evidence="15">
    <location>
        <begin position="168"/>
        <end position="235"/>
    </location>
</feature>
<dbReference type="GO" id="GO:0005829">
    <property type="term" value="C:cytosol"/>
    <property type="evidence" value="ECO:0007669"/>
    <property type="project" value="TreeGrafter"/>
</dbReference>
<evidence type="ECO:0000256" key="12">
    <source>
        <dbReference type="RuleBase" id="RU004189"/>
    </source>
</evidence>
<dbReference type="Gene3D" id="1.10.441.10">
    <property type="entry name" value="Phosphomannose Isomerase, domain 2"/>
    <property type="match status" value="1"/>
</dbReference>
<evidence type="ECO:0000256" key="2">
    <source>
        <dbReference type="ARBA" id="ARBA00004666"/>
    </source>
</evidence>
<comment type="similarity">
    <text evidence="3 12">Belongs to the mannose-6-phosphate isomerase type 1 family.</text>
</comment>
<dbReference type="AlphaFoldDB" id="A0A8I6TB09"/>
<dbReference type="CDD" id="cd07011">
    <property type="entry name" value="cupin_PMI_type_I_N"/>
    <property type="match status" value="1"/>
</dbReference>
<evidence type="ECO:0000313" key="16">
    <source>
        <dbReference type="EnsemblMetazoa" id="XP_014239367.1"/>
    </source>
</evidence>
<dbReference type="GO" id="GO:0005975">
    <property type="term" value="P:carbohydrate metabolic process"/>
    <property type="evidence" value="ECO:0007669"/>
    <property type="project" value="InterPro"/>
</dbReference>
<dbReference type="OrthoDB" id="6605218at2759"/>
<feature type="binding site" evidence="11">
    <location>
        <position position="123"/>
    </location>
    <ligand>
        <name>Zn(2+)</name>
        <dbReference type="ChEBI" id="CHEBI:29105"/>
    </ligand>
</feature>
<dbReference type="PRINTS" id="PR00714">
    <property type="entry name" value="MAN6PISMRASE"/>
</dbReference>
<keyword evidence="6 11" id="KW-0862">Zinc</keyword>
<dbReference type="Pfam" id="PF20511">
    <property type="entry name" value="PMI_typeI_cat"/>
    <property type="match status" value="1"/>
</dbReference>
<dbReference type="RefSeq" id="XP_014239367.1">
    <property type="nucleotide sequence ID" value="XM_014383881.2"/>
</dbReference>
<protein>
    <recommendedName>
        <fullName evidence="4">mannose-6-phosphate isomerase</fullName>
        <ecNumber evidence="4">5.3.1.8</ecNumber>
    </recommendedName>
    <alternativeName>
        <fullName evidence="8">Phosphohexomutase</fullName>
    </alternativeName>
    <alternativeName>
        <fullName evidence="9">Phosphomannose isomerase</fullName>
    </alternativeName>
</protein>
<dbReference type="InterPro" id="IPR001250">
    <property type="entry name" value="Man6P_Isoase-1"/>
</dbReference>
<dbReference type="KEGG" id="clec:106660868"/>
<organism evidence="16 17">
    <name type="scientific">Cimex lectularius</name>
    <name type="common">Bed bug</name>
    <name type="synonym">Acanthia lectularia</name>
    <dbReference type="NCBI Taxonomy" id="79782"/>
    <lineage>
        <taxon>Eukaryota</taxon>
        <taxon>Metazoa</taxon>
        <taxon>Ecdysozoa</taxon>
        <taxon>Arthropoda</taxon>
        <taxon>Hexapoda</taxon>
        <taxon>Insecta</taxon>
        <taxon>Pterygota</taxon>
        <taxon>Neoptera</taxon>
        <taxon>Paraneoptera</taxon>
        <taxon>Hemiptera</taxon>
        <taxon>Heteroptera</taxon>
        <taxon>Panheteroptera</taxon>
        <taxon>Cimicomorpha</taxon>
        <taxon>Cimicidae</taxon>
        <taxon>Cimex</taxon>
    </lineage>
</organism>
<evidence type="ECO:0000256" key="7">
    <source>
        <dbReference type="ARBA" id="ARBA00023235"/>
    </source>
</evidence>
<feature type="binding site" evidence="11">
    <location>
        <position position="96"/>
    </location>
    <ligand>
        <name>Zn(2+)</name>
        <dbReference type="ChEBI" id="CHEBI:29105"/>
    </ligand>
</feature>
<dbReference type="Pfam" id="PF20512">
    <property type="entry name" value="PMI_typeI_hel"/>
    <property type="match status" value="1"/>
</dbReference>
<evidence type="ECO:0000313" key="17">
    <source>
        <dbReference type="Proteomes" id="UP000494040"/>
    </source>
</evidence>
<dbReference type="CTD" id="4351"/>
<dbReference type="PROSITE" id="PS00965">
    <property type="entry name" value="PMI_I_1"/>
    <property type="match status" value="1"/>
</dbReference>
<reference evidence="16" key="1">
    <citation type="submission" date="2022-01" db="UniProtKB">
        <authorList>
            <consortium name="EnsemblMetazoa"/>
        </authorList>
    </citation>
    <scope>IDENTIFICATION</scope>
</reference>
<sequence>MELACVAQLYDWGKLGSSSLVSRLLSSNKNFKLDENIPYAELWIGTHAKGESCMLSTGETLHSYLKRNPRALGSVLDDDLPFLLKVLSIRKALSIQAHPDKELAAVLHEQNPLIYRDANHKPELAIAVDDFEVLCGFRPLEEIKNFLKLIHELQDIIPINVYQGFIRNANPSSLQAVFTSLMTASEYSVRGSLTNLMNRLKTSVDEIRDAQLYPILEMLQEQHPMDVGIFSIYFMNYIKLKPGEAVFIDANVPHAYLKGNCVEIMACSDNVVRAGLTTKYRDVDTLCMMLNYKSSTASEMMFKGKRIDEYCTVYKPPVKEFSITRIFAPPSKEHVVKSNQSCSIIVIVQGTGNCPQLDIHPGTVAFLPARTELTILTTTHMLLFQAFCLI</sequence>
<evidence type="ECO:0000259" key="13">
    <source>
        <dbReference type="Pfam" id="PF01238"/>
    </source>
</evidence>
<dbReference type="GO" id="GO:0008270">
    <property type="term" value="F:zinc ion binding"/>
    <property type="evidence" value="ECO:0007669"/>
    <property type="project" value="InterPro"/>
</dbReference>
<dbReference type="OMA" id="DIGLFCG"/>
<keyword evidence="7" id="KW-0413">Isomerase</keyword>
<evidence type="ECO:0000259" key="14">
    <source>
        <dbReference type="Pfam" id="PF20511"/>
    </source>
</evidence>
<feature type="binding site" evidence="11">
    <location>
        <position position="98"/>
    </location>
    <ligand>
        <name>Zn(2+)</name>
        <dbReference type="ChEBI" id="CHEBI:29105"/>
    </ligand>
</feature>
<dbReference type="InterPro" id="IPR046457">
    <property type="entry name" value="PMI_typeI_cat"/>
</dbReference>
<feature type="binding site" evidence="11">
    <location>
        <position position="254"/>
    </location>
    <ligand>
        <name>Zn(2+)</name>
        <dbReference type="ChEBI" id="CHEBI:29105"/>
    </ligand>
</feature>
<dbReference type="Gene3D" id="2.60.120.10">
    <property type="entry name" value="Jelly Rolls"/>
    <property type="match status" value="2"/>
</dbReference>
<proteinExistence type="inferred from homology"/>
<feature type="active site" evidence="10">
    <location>
        <position position="273"/>
    </location>
</feature>
<evidence type="ECO:0000256" key="6">
    <source>
        <dbReference type="ARBA" id="ARBA00022833"/>
    </source>
</evidence>
<comment type="catalytic activity">
    <reaction evidence="1">
        <text>D-mannose 6-phosphate = D-fructose 6-phosphate</text>
        <dbReference type="Rhea" id="RHEA:12356"/>
        <dbReference type="ChEBI" id="CHEBI:58735"/>
        <dbReference type="ChEBI" id="CHEBI:61527"/>
        <dbReference type="EC" id="5.3.1.8"/>
    </reaction>
</comment>
<evidence type="ECO:0000256" key="9">
    <source>
        <dbReference type="ARBA" id="ARBA00030762"/>
    </source>
</evidence>
<evidence type="ECO:0000256" key="11">
    <source>
        <dbReference type="PIRSR" id="PIRSR001480-2"/>
    </source>
</evidence>
<evidence type="ECO:0000256" key="1">
    <source>
        <dbReference type="ARBA" id="ARBA00000757"/>
    </source>
</evidence>
<comment type="cofactor">
    <cofactor evidence="11">
        <name>Zn(2+)</name>
        <dbReference type="ChEBI" id="CHEBI:29105"/>
    </cofactor>
    <text evidence="11">Binds 1 zinc ion per subunit.</text>
</comment>
<dbReference type="UniPathway" id="UPA00126">
    <property type="reaction ID" value="UER00423"/>
</dbReference>